<dbReference type="OrthoDB" id="3186493at2"/>
<dbReference type="EMBL" id="PPTT01000008">
    <property type="protein sequence ID" value="RDB69697.1"/>
    <property type="molecule type" value="Genomic_DNA"/>
</dbReference>
<sequence>MLEQDYLMRILLQFAEAIRRSWTRAVEDRDPRDAAHMLEQAVGDATDIDGATLLSLSPESIASVMQVSGVDPRVTEYIARSLLLASGYLREAGDDALADVRADQARALAEAYDLELPDTPEELALLLDEADAELARDAESTMDVLGYGTEPIIPTAVIETPLDSLDNLDNLDSARDER</sequence>
<name>A0A3N0IW47_9ACTN</name>
<organism evidence="2 4">
    <name type="scientific">Eggerthella sinensis</name>
    <dbReference type="NCBI Taxonomy" id="242230"/>
    <lineage>
        <taxon>Bacteria</taxon>
        <taxon>Bacillati</taxon>
        <taxon>Actinomycetota</taxon>
        <taxon>Coriobacteriia</taxon>
        <taxon>Eggerthellales</taxon>
        <taxon>Eggerthellaceae</taxon>
        <taxon>Eggerthella</taxon>
    </lineage>
</organism>
<dbReference type="Proteomes" id="UP000253817">
    <property type="component" value="Unassembled WGS sequence"/>
</dbReference>
<proteinExistence type="predicted"/>
<protein>
    <submittedName>
        <fullName evidence="2">Uncharacterized protein</fullName>
    </submittedName>
</protein>
<evidence type="ECO:0000313" key="3">
    <source>
        <dbReference type="Proteomes" id="UP000253817"/>
    </source>
</evidence>
<accession>A0A3N0IW47</accession>
<reference evidence="2" key="3">
    <citation type="journal article" date="2019" name="Microbiol. Resour. Announc.">
        <title>Draft Genome Sequences of Type Strains of Gordonibacter faecihominis, Paraeggerthella hongkongensis, Parvibacter caecicola,Slackia equolifaciens, Slackia faecicanis, and Slackia isoflavoniconvertens.</title>
        <authorList>
            <person name="Danylec N."/>
            <person name="Stoll D.A."/>
            <person name="Dotsch A."/>
            <person name="Huch M."/>
        </authorList>
    </citation>
    <scope>NUCLEOTIDE SEQUENCE</scope>
    <source>
        <strain evidence="2">DSM 16107</strain>
    </source>
</reference>
<comment type="caution">
    <text evidence="2">The sequence shown here is derived from an EMBL/GenBank/DDBJ whole genome shotgun (WGS) entry which is preliminary data.</text>
</comment>
<evidence type="ECO:0000313" key="2">
    <source>
        <dbReference type="EMBL" id="RNM41165.1"/>
    </source>
</evidence>
<evidence type="ECO:0000313" key="1">
    <source>
        <dbReference type="EMBL" id="RDB69697.1"/>
    </source>
</evidence>
<reference evidence="1 3" key="1">
    <citation type="journal article" date="2018" name="Elife">
        <title>Discovery and characterization of a prevalent human gut bacterial enzyme sufficient for the inactivation of a family of plant toxins.</title>
        <authorList>
            <person name="Koppel N."/>
            <person name="Bisanz J.E."/>
            <person name="Pandelia M.E."/>
            <person name="Turnbaugh P.J."/>
            <person name="Balskus E.P."/>
        </authorList>
    </citation>
    <scope>NUCLEOTIDE SEQUENCE [LARGE SCALE GENOMIC DNA]</scope>
    <source>
        <strain evidence="1 3">DSM 16107</strain>
    </source>
</reference>
<dbReference type="AlphaFoldDB" id="A0A3N0IW47"/>
<dbReference type="RefSeq" id="WP_114545898.1">
    <property type="nucleotide sequence ID" value="NZ_PPTT01000008.1"/>
</dbReference>
<gene>
    <name evidence="1" type="ORF">C1876_06495</name>
    <name evidence="2" type="ORF">DMP09_10880</name>
</gene>
<evidence type="ECO:0000313" key="4">
    <source>
        <dbReference type="Proteomes" id="UP000270112"/>
    </source>
</evidence>
<dbReference type="EMBL" id="QICC01000046">
    <property type="protein sequence ID" value="RNM41165.1"/>
    <property type="molecule type" value="Genomic_DNA"/>
</dbReference>
<dbReference type="Proteomes" id="UP000270112">
    <property type="component" value="Unassembled WGS sequence"/>
</dbReference>
<keyword evidence="3" id="KW-1185">Reference proteome</keyword>
<reference evidence="4" key="2">
    <citation type="submission" date="2018-05" db="EMBL/GenBank/DDBJ databases">
        <title>Genome Sequencing of selected type strains of the family Eggerthellaceae.</title>
        <authorList>
            <person name="Danylec N."/>
            <person name="Stoll D.A."/>
            <person name="Doetsch A."/>
            <person name="Huch M."/>
        </authorList>
    </citation>
    <scope>NUCLEOTIDE SEQUENCE [LARGE SCALE GENOMIC DNA]</scope>
    <source>
        <strain evidence="4">DSM 16107</strain>
    </source>
</reference>